<dbReference type="Gene3D" id="3.20.20.70">
    <property type="entry name" value="Aldolase class I"/>
    <property type="match status" value="1"/>
</dbReference>
<evidence type="ECO:0000256" key="6">
    <source>
        <dbReference type="ARBA" id="ARBA00023004"/>
    </source>
</evidence>
<evidence type="ECO:0000256" key="2">
    <source>
        <dbReference type="ARBA" id="ARBA00022485"/>
    </source>
</evidence>
<sequence length="367" mass="42227">MNIPTPTDISIIITYRCPMRCKMCNIWQNPTEKESEIKPDVLKKLPKLKFINITGGEPFVRDDIEEIVEVAFTKSPRVVISTSGWFEDKIIKLAERFPNIGIRISIEGLSVKNDELRGRQGGFDKGLRTLLKLREMGVKDVGFGITVSNNNSEDMLSLYKLSKQLDMEFATAAFHNSYYFHKYDNTITNIGGVCGNFEKLINMQMRETHPKSWFRAYFNMGIINYIEGNRRMLPCEAGLVNCFIDPYGEIYPCNGLEEQYWKESMGNINGAFTFDEIWNSPQAEKIRAKVRTCPKNCWMVGTASPVMKKYIRHPLKWVLKNKLRVITGRPVCIDKKYCDVGQDPRQGTLYTTAAHADDNTRRELQKQ</sequence>
<keyword evidence="4" id="KW-0479">Metal-binding</keyword>
<keyword evidence="6" id="KW-0408">Iron</keyword>
<dbReference type="InterPro" id="IPR000385">
    <property type="entry name" value="MoaA_NifB_PqqE_Fe-S-bd_CS"/>
</dbReference>
<evidence type="ECO:0000313" key="11">
    <source>
        <dbReference type="Proteomes" id="UP000823636"/>
    </source>
</evidence>
<keyword evidence="5" id="KW-0560">Oxidoreductase</keyword>
<comment type="cofactor">
    <cofactor evidence="1">
        <name>[4Fe-4S] cluster</name>
        <dbReference type="ChEBI" id="CHEBI:49883"/>
    </cofactor>
</comment>
<dbReference type="InterPro" id="IPR023885">
    <property type="entry name" value="4Fe4S-binding_SPASM_dom"/>
</dbReference>
<dbReference type="GO" id="GO:0051539">
    <property type="term" value="F:4 iron, 4 sulfur cluster binding"/>
    <property type="evidence" value="ECO:0007669"/>
    <property type="project" value="UniProtKB-KW"/>
</dbReference>
<accession>A0A9D9E3P4</accession>
<dbReference type="GO" id="GO:0016491">
    <property type="term" value="F:oxidoreductase activity"/>
    <property type="evidence" value="ECO:0007669"/>
    <property type="project" value="UniProtKB-KW"/>
</dbReference>
<keyword evidence="2" id="KW-0004">4Fe-4S</keyword>
<dbReference type="CDD" id="cd21109">
    <property type="entry name" value="SPASM"/>
    <property type="match status" value="1"/>
</dbReference>
<dbReference type="SFLD" id="SFLDG01067">
    <property type="entry name" value="SPASM/twitch_domain_containing"/>
    <property type="match status" value="1"/>
</dbReference>
<feature type="domain" description="Radical SAM core" evidence="8">
    <location>
        <begin position="11"/>
        <end position="157"/>
    </location>
</feature>
<proteinExistence type="predicted"/>
<evidence type="ECO:0000256" key="1">
    <source>
        <dbReference type="ARBA" id="ARBA00001966"/>
    </source>
</evidence>
<dbReference type="Pfam" id="PF13186">
    <property type="entry name" value="SPASM"/>
    <property type="match status" value="1"/>
</dbReference>
<dbReference type="PROSITE" id="PS01305">
    <property type="entry name" value="MOAA_NIFB_PQQE"/>
    <property type="match status" value="1"/>
</dbReference>
<dbReference type="SUPFAM" id="SSF102114">
    <property type="entry name" value="Radical SAM enzymes"/>
    <property type="match status" value="1"/>
</dbReference>
<evidence type="ECO:0000256" key="5">
    <source>
        <dbReference type="ARBA" id="ARBA00023002"/>
    </source>
</evidence>
<dbReference type="Pfam" id="PF04055">
    <property type="entry name" value="Radical_SAM"/>
    <property type="match status" value="1"/>
</dbReference>
<evidence type="ECO:0000313" key="10">
    <source>
        <dbReference type="EMBL" id="MBO8438761.1"/>
    </source>
</evidence>
<evidence type="ECO:0000256" key="3">
    <source>
        <dbReference type="ARBA" id="ARBA00022691"/>
    </source>
</evidence>
<evidence type="ECO:0000259" key="9">
    <source>
        <dbReference type="Pfam" id="PF13186"/>
    </source>
</evidence>
<reference evidence="10" key="1">
    <citation type="submission" date="2020-10" db="EMBL/GenBank/DDBJ databases">
        <authorList>
            <person name="Gilroy R."/>
        </authorList>
    </citation>
    <scope>NUCLEOTIDE SEQUENCE</scope>
    <source>
        <strain evidence="10">G3-4614</strain>
    </source>
</reference>
<protein>
    <submittedName>
        <fullName evidence="10">Radical SAM protein</fullName>
    </submittedName>
</protein>
<dbReference type="CDD" id="cd01335">
    <property type="entry name" value="Radical_SAM"/>
    <property type="match status" value="1"/>
</dbReference>
<evidence type="ECO:0000256" key="4">
    <source>
        <dbReference type="ARBA" id="ARBA00022723"/>
    </source>
</evidence>
<evidence type="ECO:0000256" key="7">
    <source>
        <dbReference type="ARBA" id="ARBA00023014"/>
    </source>
</evidence>
<dbReference type="SFLD" id="SFLDS00029">
    <property type="entry name" value="Radical_SAM"/>
    <property type="match status" value="1"/>
</dbReference>
<dbReference type="InterPro" id="IPR050377">
    <property type="entry name" value="Radical_SAM_PqqE_MftC-like"/>
</dbReference>
<dbReference type="EMBL" id="JADIMW010000080">
    <property type="protein sequence ID" value="MBO8438761.1"/>
    <property type="molecule type" value="Genomic_DNA"/>
</dbReference>
<dbReference type="PANTHER" id="PTHR11228">
    <property type="entry name" value="RADICAL SAM DOMAIN PROTEIN"/>
    <property type="match status" value="1"/>
</dbReference>
<dbReference type="InterPro" id="IPR058240">
    <property type="entry name" value="rSAM_sf"/>
</dbReference>
<comment type="caution">
    <text evidence="10">The sequence shown here is derived from an EMBL/GenBank/DDBJ whole genome shotgun (WGS) entry which is preliminary data.</text>
</comment>
<keyword evidence="7" id="KW-0411">Iron-sulfur</keyword>
<dbReference type="Proteomes" id="UP000823636">
    <property type="component" value="Unassembled WGS sequence"/>
</dbReference>
<gene>
    <name evidence="10" type="ORF">IAC54_07695</name>
</gene>
<dbReference type="AlphaFoldDB" id="A0A9D9E3P4"/>
<dbReference type="InterPro" id="IPR013785">
    <property type="entry name" value="Aldolase_TIM"/>
</dbReference>
<dbReference type="PANTHER" id="PTHR11228:SF7">
    <property type="entry name" value="PQQA PEPTIDE CYCLASE"/>
    <property type="match status" value="1"/>
</dbReference>
<dbReference type="InterPro" id="IPR007197">
    <property type="entry name" value="rSAM"/>
</dbReference>
<keyword evidence="3" id="KW-0949">S-adenosyl-L-methionine</keyword>
<feature type="domain" description="4Fe4S-binding SPASM" evidence="9">
    <location>
        <begin position="235"/>
        <end position="297"/>
    </location>
</feature>
<evidence type="ECO:0000259" key="8">
    <source>
        <dbReference type="Pfam" id="PF04055"/>
    </source>
</evidence>
<name>A0A9D9E3P4_9BACT</name>
<reference evidence="10" key="2">
    <citation type="journal article" date="2021" name="PeerJ">
        <title>Extensive microbial diversity within the chicken gut microbiome revealed by metagenomics and culture.</title>
        <authorList>
            <person name="Gilroy R."/>
            <person name="Ravi A."/>
            <person name="Getino M."/>
            <person name="Pursley I."/>
            <person name="Horton D.L."/>
            <person name="Alikhan N.F."/>
            <person name="Baker D."/>
            <person name="Gharbi K."/>
            <person name="Hall N."/>
            <person name="Watson M."/>
            <person name="Adriaenssens E.M."/>
            <person name="Foster-Nyarko E."/>
            <person name="Jarju S."/>
            <person name="Secka A."/>
            <person name="Antonio M."/>
            <person name="Oren A."/>
            <person name="Chaudhuri R.R."/>
            <person name="La Ragione R."/>
            <person name="Hildebrand F."/>
            <person name="Pallen M.J."/>
        </authorList>
    </citation>
    <scope>NUCLEOTIDE SEQUENCE</scope>
    <source>
        <strain evidence="10">G3-4614</strain>
    </source>
</reference>
<dbReference type="GO" id="GO:0046872">
    <property type="term" value="F:metal ion binding"/>
    <property type="evidence" value="ECO:0007669"/>
    <property type="project" value="UniProtKB-KW"/>
</dbReference>
<organism evidence="10 11">
    <name type="scientific">Candidatus Caccoplasma merdipullorum</name>
    <dbReference type="NCBI Taxonomy" id="2840718"/>
    <lineage>
        <taxon>Bacteria</taxon>
        <taxon>Pseudomonadati</taxon>
        <taxon>Bacteroidota</taxon>
        <taxon>Bacteroidia</taxon>
        <taxon>Bacteroidales</taxon>
        <taxon>Bacteroidaceae</taxon>
        <taxon>Bacteroidaceae incertae sedis</taxon>
        <taxon>Candidatus Caccoplasma</taxon>
    </lineage>
</organism>